<evidence type="ECO:0000313" key="8">
    <source>
        <dbReference type="Proteomes" id="UP000294071"/>
    </source>
</evidence>
<comment type="caution">
    <text evidence="7">The sequence shown here is derived from an EMBL/GenBank/DDBJ whole genome shotgun (WGS) entry which is preliminary data.</text>
</comment>
<evidence type="ECO:0000256" key="3">
    <source>
        <dbReference type="ARBA" id="ARBA00023163"/>
    </source>
</evidence>
<protein>
    <submittedName>
        <fullName evidence="7">TetR family transcriptional regulator</fullName>
    </submittedName>
</protein>
<dbReference type="Proteomes" id="UP000294071">
    <property type="component" value="Unassembled WGS sequence"/>
</dbReference>
<proteinExistence type="predicted"/>
<evidence type="ECO:0000259" key="6">
    <source>
        <dbReference type="PROSITE" id="PS50977"/>
    </source>
</evidence>
<evidence type="ECO:0000256" key="5">
    <source>
        <dbReference type="SAM" id="MobiDB-lite"/>
    </source>
</evidence>
<sequence length="222" mass="23505">MNVPPPPSSLPDRDAAILAAAGRALARDPRASMATIAAEAGVGMSAFYRRWASKDALVLALNLQFLAAYEAAINAANEMLDSGAPAVDVLGDHLHSLLGDEETYHADPTVGLPARGTPEHERWLAVSRRNQALFERFSAEGALREGVTFVDLGLVFTAATSAHGETPDRTVELRHRLLDMLIDGLRPGAPPLTGRGPTTVDYYGENGRRPASSPASNPDCGA</sequence>
<evidence type="ECO:0000256" key="2">
    <source>
        <dbReference type="ARBA" id="ARBA00023125"/>
    </source>
</evidence>
<dbReference type="InterPro" id="IPR036271">
    <property type="entry name" value="Tet_transcr_reg_TetR-rel_C_sf"/>
</dbReference>
<dbReference type="PANTHER" id="PTHR30055:SF234">
    <property type="entry name" value="HTH-TYPE TRANSCRIPTIONAL REGULATOR BETI"/>
    <property type="match status" value="1"/>
</dbReference>
<reference evidence="7 8" key="1">
    <citation type="submission" date="2019-01" db="EMBL/GenBank/DDBJ databases">
        <title>Novel species of Nocardioides.</title>
        <authorList>
            <person name="Liu Q."/>
            <person name="Xin Y.-H."/>
        </authorList>
    </citation>
    <scope>NUCLEOTIDE SEQUENCE [LARGE SCALE GENOMIC DNA]</scope>
    <source>
        <strain evidence="7 8">CGMCC 4.6882</strain>
    </source>
</reference>
<feature type="domain" description="HTH tetR-type" evidence="6">
    <location>
        <begin position="11"/>
        <end position="69"/>
    </location>
</feature>
<dbReference type="PANTHER" id="PTHR30055">
    <property type="entry name" value="HTH-TYPE TRANSCRIPTIONAL REGULATOR RUTR"/>
    <property type="match status" value="1"/>
</dbReference>
<organism evidence="7 8">
    <name type="scientific">Nocardioides oleivorans</name>
    <dbReference type="NCBI Taxonomy" id="273676"/>
    <lineage>
        <taxon>Bacteria</taxon>
        <taxon>Bacillati</taxon>
        <taxon>Actinomycetota</taxon>
        <taxon>Actinomycetes</taxon>
        <taxon>Propionibacteriales</taxon>
        <taxon>Nocardioidaceae</taxon>
        <taxon>Nocardioides</taxon>
    </lineage>
</organism>
<accession>A0A4Q2RRN5</accession>
<name>A0A4Q2RRN5_9ACTN</name>
<evidence type="ECO:0000256" key="4">
    <source>
        <dbReference type="PROSITE-ProRule" id="PRU00335"/>
    </source>
</evidence>
<dbReference type="InterPro" id="IPR001647">
    <property type="entry name" value="HTH_TetR"/>
</dbReference>
<feature type="region of interest" description="Disordered" evidence="5">
    <location>
        <begin position="187"/>
        <end position="222"/>
    </location>
</feature>
<dbReference type="RefSeq" id="WP_129401328.1">
    <property type="nucleotide sequence ID" value="NZ_SDWT01000002.1"/>
</dbReference>
<dbReference type="EMBL" id="SDWT01000002">
    <property type="protein sequence ID" value="RYB91661.1"/>
    <property type="molecule type" value="Genomic_DNA"/>
</dbReference>
<keyword evidence="1" id="KW-0805">Transcription regulation</keyword>
<dbReference type="SUPFAM" id="SSF46689">
    <property type="entry name" value="Homeodomain-like"/>
    <property type="match status" value="1"/>
</dbReference>
<dbReference type="PROSITE" id="PS50977">
    <property type="entry name" value="HTH_TETR_2"/>
    <property type="match status" value="1"/>
</dbReference>
<dbReference type="GO" id="GO:0003700">
    <property type="term" value="F:DNA-binding transcription factor activity"/>
    <property type="evidence" value="ECO:0007669"/>
    <property type="project" value="TreeGrafter"/>
</dbReference>
<dbReference type="Pfam" id="PF00440">
    <property type="entry name" value="TetR_N"/>
    <property type="match status" value="1"/>
</dbReference>
<feature type="DNA-binding region" description="H-T-H motif" evidence="4">
    <location>
        <begin position="32"/>
        <end position="51"/>
    </location>
</feature>
<gene>
    <name evidence="7" type="ORF">EUA93_16010</name>
</gene>
<dbReference type="InterPro" id="IPR009057">
    <property type="entry name" value="Homeodomain-like_sf"/>
</dbReference>
<dbReference type="InterPro" id="IPR050109">
    <property type="entry name" value="HTH-type_TetR-like_transc_reg"/>
</dbReference>
<dbReference type="SUPFAM" id="SSF48498">
    <property type="entry name" value="Tetracyclin repressor-like, C-terminal domain"/>
    <property type="match status" value="1"/>
</dbReference>
<dbReference type="Gene3D" id="1.10.357.10">
    <property type="entry name" value="Tetracycline Repressor, domain 2"/>
    <property type="match status" value="1"/>
</dbReference>
<evidence type="ECO:0000256" key="1">
    <source>
        <dbReference type="ARBA" id="ARBA00023015"/>
    </source>
</evidence>
<keyword evidence="2 4" id="KW-0238">DNA-binding</keyword>
<keyword evidence="8" id="KW-1185">Reference proteome</keyword>
<dbReference type="AlphaFoldDB" id="A0A4Q2RRN5"/>
<dbReference type="OrthoDB" id="4539007at2"/>
<dbReference type="GO" id="GO:0000976">
    <property type="term" value="F:transcription cis-regulatory region binding"/>
    <property type="evidence" value="ECO:0007669"/>
    <property type="project" value="TreeGrafter"/>
</dbReference>
<keyword evidence="3" id="KW-0804">Transcription</keyword>
<evidence type="ECO:0000313" key="7">
    <source>
        <dbReference type="EMBL" id="RYB91661.1"/>
    </source>
</evidence>